<organism evidence="1">
    <name type="scientific">virus sp. ctmTa7</name>
    <dbReference type="NCBI Taxonomy" id="2828255"/>
    <lineage>
        <taxon>Viruses</taxon>
    </lineage>
</organism>
<accession>A0A8S5RD35</accession>
<sequence>MKISKNLTMRYYRFPFCTSFLARFKDCSLLRLHIFVLPYMSLCELHACSYYRTISRLFPQSCTHFCLLI</sequence>
<dbReference type="EMBL" id="BK059091">
    <property type="protein sequence ID" value="DAE28884.1"/>
    <property type="molecule type" value="Genomic_DNA"/>
</dbReference>
<proteinExistence type="predicted"/>
<name>A0A8S5RD35_9VIRU</name>
<evidence type="ECO:0000313" key="1">
    <source>
        <dbReference type="EMBL" id="DAE28884.1"/>
    </source>
</evidence>
<protein>
    <submittedName>
        <fullName evidence="1">Uncharacterized protein</fullName>
    </submittedName>
</protein>
<reference evidence="1" key="1">
    <citation type="journal article" date="2021" name="Proc. Natl. Acad. Sci. U.S.A.">
        <title>A Catalog of Tens of Thousands of Viruses from Human Metagenomes Reveals Hidden Associations with Chronic Diseases.</title>
        <authorList>
            <person name="Tisza M.J."/>
            <person name="Buck C.B."/>
        </authorList>
    </citation>
    <scope>NUCLEOTIDE SEQUENCE</scope>
    <source>
        <strain evidence="1">CtmTa7</strain>
    </source>
</reference>